<feature type="domain" description="DUF6534" evidence="3">
    <location>
        <begin position="194"/>
        <end position="282"/>
    </location>
</feature>
<organism evidence="4 5">
    <name type="scientific">Tetrapyrgos nigripes</name>
    <dbReference type="NCBI Taxonomy" id="182062"/>
    <lineage>
        <taxon>Eukaryota</taxon>
        <taxon>Fungi</taxon>
        <taxon>Dikarya</taxon>
        <taxon>Basidiomycota</taxon>
        <taxon>Agaricomycotina</taxon>
        <taxon>Agaricomycetes</taxon>
        <taxon>Agaricomycetidae</taxon>
        <taxon>Agaricales</taxon>
        <taxon>Marasmiineae</taxon>
        <taxon>Marasmiaceae</taxon>
        <taxon>Tetrapyrgos</taxon>
    </lineage>
</organism>
<feature type="transmembrane region" description="Helical" evidence="2">
    <location>
        <begin position="263"/>
        <end position="280"/>
    </location>
</feature>
<feature type="transmembrane region" description="Helical" evidence="2">
    <location>
        <begin position="148"/>
        <end position="172"/>
    </location>
</feature>
<gene>
    <name evidence="4" type="ORF">D9758_007982</name>
</gene>
<evidence type="ECO:0000256" key="2">
    <source>
        <dbReference type="SAM" id="Phobius"/>
    </source>
</evidence>
<feature type="transmembrane region" description="Helical" evidence="2">
    <location>
        <begin position="69"/>
        <end position="93"/>
    </location>
</feature>
<comment type="caution">
    <text evidence="4">The sequence shown here is derived from an EMBL/GenBank/DDBJ whole genome shotgun (WGS) entry which is preliminary data.</text>
</comment>
<feature type="transmembrane region" description="Helical" evidence="2">
    <location>
        <begin position="228"/>
        <end position="251"/>
    </location>
</feature>
<dbReference type="PANTHER" id="PTHR40465:SF1">
    <property type="entry name" value="DUF6534 DOMAIN-CONTAINING PROTEIN"/>
    <property type="match status" value="1"/>
</dbReference>
<dbReference type="AlphaFoldDB" id="A0A8H5D1A2"/>
<evidence type="ECO:0000313" key="4">
    <source>
        <dbReference type="EMBL" id="KAF5351363.1"/>
    </source>
</evidence>
<sequence>MSDSTSATSVIPPRQIELHVLVLSFTLEPLTNFWFRTGLVPSLSELSSTGCLVVQLYNYVLTCSKDRKIIKFTVFFLFFCDLAQSGLATDYSWKTLVSSWGDPLILQNPPDTAVSLSVVNPIISAIVQIFFAWRIWNLSAEHKWFRAFPVLIVMVALMQAISALVATIRFFAGGGDLTDLPALKPGFTIWLVGSFVADILIAGCMVFILSRARRKSFSKRTESILSRLVVNAIHTGTVTAVAAGVDLALFVRYDDNNYHQAPAFLLGKLYSNVLLANLNARAQHKRLGMPGQYSDTTSRPTGGDSFGLSQFRATGSNISRTRNMNDLEPGVVHIRTEVMSDDDDATNTSKPGIGKLSPCAY</sequence>
<dbReference type="OrthoDB" id="3262409at2759"/>
<dbReference type="EMBL" id="JAACJM010000071">
    <property type="protein sequence ID" value="KAF5351363.1"/>
    <property type="molecule type" value="Genomic_DNA"/>
</dbReference>
<keyword evidence="2" id="KW-1133">Transmembrane helix</keyword>
<dbReference type="Pfam" id="PF20152">
    <property type="entry name" value="DUF6534"/>
    <property type="match status" value="1"/>
</dbReference>
<dbReference type="InterPro" id="IPR045339">
    <property type="entry name" value="DUF6534"/>
</dbReference>
<name>A0A8H5D1A2_9AGAR</name>
<keyword evidence="2" id="KW-0472">Membrane</keyword>
<dbReference type="Proteomes" id="UP000559256">
    <property type="component" value="Unassembled WGS sequence"/>
</dbReference>
<keyword evidence="5" id="KW-1185">Reference proteome</keyword>
<evidence type="ECO:0000259" key="3">
    <source>
        <dbReference type="Pfam" id="PF20152"/>
    </source>
</evidence>
<proteinExistence type="predicted"/>
<evidence type="ECO:0000313" key="5">
    <source>
        <dbReference type="Proteomes" id="UP000559256"/>
    </source>
</evidence>
<protein>
    <recommendedName>
        <fullName evidence="3">DUF6534 domain-containing protein</fullName>
    </recommendedName>
</protein>
<feature type="transmembrane region" description="Helical" evidence="2">
    <location>
        <begin position="187"/>
        <end position="208"/>
    </location>
</feature>
<feature type="region of interest" description="Disordered" evidence="1">
    <location>
        <begin position="337"/>
        <end position="361"/>
    </location>
</feature>
<keyword evidence="2" id="KW-0812">Transmembrane</keyword>
<feature type="transmembrane region" description="Helical" evidence="2">
    <location>
        <begin position="113"/>
        <end position="136"/>
    </location>
</feature>
<dbReference type="PANTHER" id="PTHR40465">
    <property type="entry name" value="CHROMOSOME 1, WHOLE GENOME SHOTGUN SEQUENCE"/>
    <property type="match status" value="1"/>
</dbReference>
<reference evidence="4 5" key="1">
    <citation type="journal article" date="2020" name="ISME J.">
        <title>Uncovering the hidden diversity of litter-decomposition mechanisms in mushroom-forming fungi.</title>
        <authorList>
            <person name="Floudas D."/>
            <person name="Bentzer J."/>
            <person name="Ahren D."/>
            <person name="Johansson T."/>
            <person name="Persson P."/>
            <person name="Tunlid A."/>
        </authorList>
    </citation>
    <scope>NUCLEOTIDE SEQUENCE [LARGE SCALE GENOMIC DNA]</scope>
    <source>
        <strain evidence="4 5">CBS 291.85</strain>
    </source>
</reference>
<evidence type="ECO:0000256" key="1">
    <source>
        <dbReference type="SAM" id="MobiDB-lite"/>
    </source>
</evidence>
<accession>A0A8H5D1A2</accession>